<dbReference type="SUPFAM" id="SSF56112">
    <property type="entry name" value="Protein kinase-like (PK-like)"/>
    <property type="match status" value="1"/>
</dbReference>
<evidence type="ECO:0008006" key="3">
    <source>
        <dbReference type="Google" id="ProtNLM"/>
    </source>
</evidence>
<name>A0AA40A6S4_9PEZI</name>
<reference evidence="1" key="1">
    <citation type="submission" date="2023-06" db="EMBL/GenBank/DDBJ databases">
        <title>Genome-scale phylogeny and comparative genomics of the fungal order Sordariales.</title>
        <authorList>
            <consortium name="Lawrence Berkeley National Laboratory"/>
            <person name="Hensen N."/>
            <person name="Bonometti L."/>
            <person name="Westerberg I."/>
            <person name="Brannstrom I.O."/>
            <person name="Guillou S."/>
            <person name="Cros-Aarteil S."/>
            <person name="Calhoun S."/>
            <person name="Haridas S."/>
            <person name="Kuo A."/>
            <person name="Mondo S."/>
            <person name="Pangilinan J."/>
            <person name="Riley R."/>
            <person name="LaButti K."/>
            <person name="Andreopoulos B."/>
            <person name="Lipzen A."/>
            <person name="Chen C."/>
            <person name="Yanf M."/>
            <person name="Daum C."/>
            <person name="Ng V."/>
            <person name="Clum A."/>
            <person name="Steindorff A."/>
            <person name="Ohm R."/>
            <person name="Martin F."/>
            <person name="Silar P."/>
            <person name="Natvig D."/>
            <person name="Lalanne C."/>
            <person name="Gautier V."/>
            <person name="Ament-velasquez S.L."/>
            <person name="Kruys A."/>
            <person name="Hutchinson M.I."/>
            <person name="Powell A.J."/>
            <person name="Barry K."/>
            <person name="Miller A.N."/>
            <person name="Grigoriev I.V."/>
            <person name="Debuchy R."/>
            <person name="Gladieux P."/>
            <person name="Thoren M.H."/>
            <person name="Johannesson H."/>
        </authorList>
    </citation>
    <scope>NUCLEOTIDE SEQUENCE</scope>
    <source>
        <strain evidence="1">SMH2392-1A</strain>
    </source>
</reference>
<sequence>MPRFEPNDYEAHLFDIYAESEFAKQAFQARFTEQALDVKPRVKKSDKGELFIQVYPTIAEYKNEKRAGRLLTFGNIPGDPSHTDISVEKEFVGYESYLYLDPDHGSLFLHVLKGRAKISVNDQNDQAQVSESSMPGTHLHIPDTTDSVIIEMGTKGYKFSIHWKDHHKATAPTHPRSLEIRSFLGRLWERQPDNLLSPDQLSPWILGRYGDLKPLARRSKTDGTTKTFAVKEATKGDSVAWAGQKELFWLKKLRHYLTEQKLAHRDLKQENILFEEVHVPMDHPKDIASTKYLFQLIDFAFVTRQDDLKSVPAFGSYRIREGGNPTHPGVDLAEFPPILFELMGITCDDEEDELDNKGWDRKAKALGAVNLVFHEHIPDLDDILKSGENEQQVNQKLHDRYLKKARGLLHHKNATGQSIIPQGYHDMYEAADPNCTTTALNILEKFRKNHDYLLPPLKTTAASNLAAITNDTSTLKITPGSSKH</sequence>
<evidence type="ECO:0000313" key="2">
    <source>
        <dbReference type="Proteomes" id="UP001172101"/>
    </source>
</evidence>
<keyword evidence="2" id="KW-1185">Reference proteome</keyword>
<dbReference type="GeneID" id="85330065"/>
<gene>
    <name evidence="1" type="ORF">B0T26DRAFT_787555</name>
</gene>
<accession>A0AA40A6S4</accession>
<dbReference type="EMBL" id="JAUIRO010000006">
    <property type="protein sequence ID" value="KAK0710206.1"/>
    <property type="molecule type" value="Genomic_DNA"/>
</dbReference>
<dbReference type="Proteomes" id="UP001172101">
    <property type="component" value="Unassembled WGS sequence"/>
</dbReference>
<protein>
    <recommendedName>
        <fullName evidence="3">Protein kinase domain-containing protein</fullName>
    </recommendedName>
</protein>
<dbReference type="AlphaFoldDB" id="A0AA40A6S4"/>
<dbReference type="InterPro" id="IPR011009">
    <property type="entry name" value="Kinase-like_dom_sf"/>
</dbReference>
<evidence type="ECO:0000313" key="1">
    <source>
        <dbReference type="EMBL" id="KAK0710206.1"/>
    </source>
</evidence>
<dbReference type="Gene3D" id="1.10.510.10">
    <property type="entry name" value="Transferase(Phosphotransferase) domain 1"/>
    <property type="match status" value="1"/>
</dbReference>
<organism evidence="1 2">
    <name type="scientific">Lasiosphaeria miniovina</name>
    <dbReference type="NCBI Taxonomy" id="1954250"/>
    <lineage>
        <taxon>Eukaryota</taxon>
        <taxon>Fungi</taxon>
        <taxon>Dikarya</taxon>
        <taxon>Ascomycota</taxon>
        <taxon>Pezizomycotina</taxon>
        <taxon>Sordariomycetes</taxon>
        <taxon>Sordariomycetidae</taxon>
        <taxon>Sordariales</taxon>
        <taxon>Lasiosphaeriaceae</taxon>
        <taxon>Lasiosphaeria</taxon>
    </lineage>
</organism>
<proteinExistence type="predicted"/>
<comment type="caution">
    <text evidence="1">The sequence shown here is derived from an EMBL/GenBank/DDBJ whole genome shotgun (WGS) entry which is preliminary data.</text>
</comment>
<dbReference type="RefSeq" id="XP_060293510.1">
    <property type="nucleotide sequence ID" value="XM_060446795.1"/>
</dbReference>